<dbReference type="PANTHER" id="PTHR33640:SF34">
    <property type="entry name" value="PROTEIN, PUTATIVE-RELATED"/>
    <property type="match status" value="1"/>
</dbReference>
<name>A0AAD7LGI1_QUISA</name>
<keyword evidence="2" id="KW-0812">Transmembrane</keyword>
<feature type="transmembrane region" description="Helical" evidence="2">
    <location>
        <begin position="73"/>
        <end position="91"/>
    </location>
</feature>
<evidence type="ECO:0000256" key="1">
    <source>
        <dbReference type="SAM" id="MobiDB-lite"/>
    </source>
</evidence>
<feature type="compositionally biased region" description="Acidic residues" evidence="1">
    <location>
        <begin position="120"/>
        <end position="136"/>
    </location>
</feature>
<dbReference type="AlphaFoldDB" id="A0AAD7LGI1"/>
<protein>
    <submittedName>
        <fullName evidence="3">tRNA-methyltransferase non-catalytic subunit trm6MTase subunit</fullName>
    </submittedName>
</protein>
<keyword evidence="2" id="KW-1133">Transmembrane helix</keyword>
<dbReference type="KEGG" id="qsa:O6P43_018600"/>
<reference evidence="3" key="1">
    <citation type="journal article" date="2023" name="Science">
        <title>Elucidation of the pathway for biosynthesis of saponin adjuvants from the soapbark tree.</title>
        <authorList>
            <person name="Reed J."/>
            <person name="Orme A."/>
            <person name="El-Demerdash A."/>
            <person name="Owen C."/>
            <person name="Martin L.B.B."/>
            <person name="Misra R.C."/>
            <person name="Kikuchi S."/>
            <person name="Rejzek M."/>
            <person name="Martin A.C."/>
            <person name="Harkess A."/>
            <person name="Leebens-Mack J."/>
            <person name="Louveau T."/>
            <person name="Stephenson M.J."/>
            <person name="Osbourn A."/>
        </authorList>
    </citation>
    <scope>NUCLEOTIDE SEQUENCE</scope>
    <source>
        <strain evidence="3">S10</strain>
    </source>
</reference>
<keyword evidence="4" id="KW-1185">Reference proteome</keyword>
<feature type="region of interest" description="Disordered" evidence="1">
    <location>
        <begin position="111"/>
        <end position="158"/>
    </location>
</feature>
<evidence type="ECO:0000313" key="4">
    <source>
        <dbReference type="Proteomes" id="UP001163823"/>
    </source>
</evidence>
<gene>
    <name evidence="3" type="ORF">O6P43_018600</name>
</gene>
<proteinExistence type="predicted"/>
<feature type="transmembrane region" description="Helical" evidence="2">
    <location>
        <begin position="32"/>
        <end position="53"/>
    </location>
</feature>
<dbReference type="PANTHER" id="PTHR33640">
    <property type="entry name" value="TRANSMEMBRANE PROTEIN"/>
    <property type="match status" value="1"/>
</dbReference>
<comment type="caution">
    <text evidence="3">The sequence shown here is derived from an EMBL/GenBank/DDBJ whole genome shotgun (WGS) entry which is preliminary data.</text>
</comment>
<evidence type="ECO:0000313" key="3">
    <source>
        <dbReference type="EMBL" id="KAJ7957774.1"/>
    </source>
</evidence>
<dbReference type="EMBL" id="JARAOO010000008">
    <property type="protein sequence ID" value="KAJ7957774.1"/>
    <property type="molecule type" value="Genomic_DNA"/>
</dbReference>
<feature type="compositionally biased region" description="Basic and acidic residues" evidence="1">
    <location>
        <begin position="137"/>
        <end position="153"/>
    </location>
</feature>
<evidence type="ECO:0000256" key="2">
    <source>
        <dbReference type="SAM" id="Phobius"/>
    </source>
</evidence>
<dbReference type="Proteomes" id="UP001163823">
    <property type="component" value="Chromosome 8"/>
</dbReference>
<keyword evidence="2" id="KW-0472">Membrane</keyword>
<organism evidence="3 4">
    <name type="scientific">Quillaja saponaria</name>
    <name type="common">Soap bark tree</name>
    <dbReference type="NCBI Taxonomy" id="32244"/>
    <lineage>
        <taxon>Eukaryota</taxon>
        <taxon>Viridiplantae</taxon>
        <taxon>Streptophyta</taxon>
        <taxon>Embryophyta</taxon>
        <taxon>Tracheophyta</taxon>
        <taxon>Spermatophyta</taxon>
        <taxon>Magnoliopsida</taxon>
        <taxon>eudicotyledons</taxon>
        <taxon>Gunneridae</taxon>
        <taxon>Pentapetalae</taxon>
        <taxon>rosids</taxon>
        <taxon>fabids</taxon>
        <taxon>Fabales</taxon>
        <taxon>Quillajaceae</taxon>
        <taxon>Quillaja</taxon>
    </lineage>
</organism>
<sequence length="316" mass="35985">MASFDLEFYSNVKAEKVNAIKIYQRHRKLKDLLGLFNLCAALFMFSRSSLLPIVVESFYRFFRELVVCVNNPFYMFVIGNAIILFVYALSVRNNDSVSGVEQDVHDHFVNDSKSHRKINDDDESPAENEVEQDVYDESSRKINADGGSDDTKGESNPGKKIQLIFPEISESSEMVDTSILKSFPSEQIVLSENPALDKTVTAVTETTTTCSTVSTSCNGKKVSEQKCYRRVQSESYEGRRTAVKPGPELNRLNTVVCRELVRYGGELERRLCSVEELSNEEFNQTVENFIAKQKRMLWEEQKGFNKTETERLALTQ</sequence>
<accession>A0AAD7LGI1</accession>